<evidence type="ECO:0000256" key="1">
    <source>
        <dbReference type="ARBA" id="ARBA00004141"/>
    </source>
</evidence>
<gene>
    <name evidence="7" type="ORF">HanXRQr2_Chr01g0043201</name>
</gene>
<dbReference type="Pfam" id="PF00854">
    <property type="entry name" value="PTR2"/>
    <property type="match status" value="1"/>
</dbReference>
<proteinExistence type="inferred from homology"/>
<comment type="similarity">
    <text evidence="6">Belongs to the major facilitator superfamily. Phosphate:H(+) symporter (TC 2.A.1.9) family.</text>
</comment>
<comment type="subcellular location">
    <subcellularLocation>
        <location evidence="1">Membrane</location>
        <topology evidence="1">Multi-pass membrane protein</topology>
    </subcellularLocation>
</comment>
<dbReference type="EMBL" id="MNCJ02000316">
    <property type="protein sequence ID" value="KAF5823892.1"/>
    <property type="molecule type" value="Genomic_DNA"/>
</dbReference>
<comment type="caution">
    <text evidence="7">The sequence shown here is derived from an EMBL/GenBank/DDBJ whole genome shotgun (WGS) entry which is preliminary data.</text>
</comment>
<keyword evidence="3" id="KW-0812">Transmembrane</keyword>
<organism evidence="7 8">
    <name type="scientific">Helianthus annuus</name>
    <name type="common">Common sunflower</name>
    <dbReference type="NCBI Taxonomy" id="4232"/>
    <lineage>
        <taxon>Eukaryota</taxon>
        <taxon>Viridiplantae</taxon>
        <taxon>Streptophyta</taxon>
        <taxon>Embryophyta</taxon>
        <taxon>Tracheophyta</taxon>
        <taxon>Spermatophyta</taxon>
        <taxon>Magnoliopsida</taxon>
        <taxon>eudicotyledons</taxon>
        <taxon>Gunneridae</taxon>
        <taxon>Pentapetalae</taxon>
        <taxon>asterids</taxon>
        <taxon>campanulids</taxon>
        <taxon>Asterales</taxon>
        <taxon>Asteraceae</taxon>
        <taxon>Asteroideae</taxon>
        <taxon>Heliantheae alliance</taxon>
        <taxon>Heliantheae</taxon>
        <taxon>Helianthus</taxon>
    </lineage>
</organism>
<dbReference type="Gramene" id="mRNA:HanXRQr2_Chr01g0043201">
    <property type="protein sequence ID" value="CDS:HanXRQr2_Chr01g0043201.1"/>
    <property type="gene ID" value="HanXRQr2_Chr01g0043201"/>
</dbReference>
<dbReference type="GO" id="GO:0016020">
    <property type="term" value="C:membrane"/>
    <property type="evidence" value="ECO:0007669"/>
    <property type="project" value="UniProtKB-SubCell"/>
</dbReference>
<keyword evidence="5" id="KW-0472">Membrane</keyword>
<keyword evidence="8" id="KW-1185">Reference proteome</keyword>
<evidence type="ECO:0000313" key="8">
    <source>
        <dbReference type="Proteomes" id="UP000215914"/>
    </source>
</evidence>
<evidence type="ECO:0000256" key="2">
    <source>
        <dbReference type="ARBA" id="ARBA00005982"/>
    </source>
</evidence>
<reference evidence="7" key="1">
    <citation type="journal article" date="2017" name="Nature">
        <title>The sunflower genome provides insights into oil metabolism, flowering and Asterid evolution.</title>
        <authorList>
            <person name="Badouin H."/>
            <person name="Gouzy J."/>
            <person name="Grassa C.J."/>
            <person name="Murat F."/>
            <person name="Staton S.E."/>
            <person name="Cottret L."/>
            <person name="Lelandais-Briere C."/>
            <person name="Owens G.L."/>
            <person name="Carrere S."/>
            <person name="Mayjonade B."/>
            <person name="Legrand L."/>
            <person name="Gill N."/>
            <person name="Kane N.C."/>
            <person name="Bowers J.E."/>
            <person name="Hubner S."/>
            <person name="Bellec A."/>
            <person name="Berard A."/>
            <person name="Berges H."/>
            <person name="Blanchet N."/>
            <person name="Boniface M.C."/>
            <person name="Brunel D."/>
            <person name="Catrice O."/>
            <person name="Chaidir N."/>
            <person name="Claudel C."/>
            <person name="Donnadieu C."/>
            <person name="Faraut T."/>
            <person name="Fievet G."/>
            <person name="Helmstetter N."/>
            <person name="King M."/>
            <person name="Knapp S.J."/>
            <person name="Lai Z."/>
            <person name="Le Paslier M.C."/>
            <person name="Lippi Y."/>
            <person name="Lorenzon L."/>
            <person name="Mandel J.R."/>
            <person name="Marage G."/>
            <person name="Marchand G."/>
            <person name="Marquand E."/>
            <person name="Bret-Mestries E."/>
            <person name="Morien E."/>
            <person name="Nambeesan S."/>
            <person name="Nguyen T."/>
            <person name="Pegot-Espagnet P."/>
            <person name="Pouilly N."/>
            <person name="Raftis F."/>
            <person name="Sallet E."/>
            <person name="Schiex T."/>
            <person name="Thomas J."/>
            <person name="Vandecasteele C."/>
            <person name="Vares D."/>
            <person name="Vear F."/>
            <person name="Vautrin S."/>
            <person name="Crespi M."/>
            <person name="Mangin B."/>
            <person name="Burke J.M."/>
            <person name="Salse J."/>
            <person name="Munos S."/>
            <person name="Vincourt P."/>
            <person name="Rieseberg L.H."/>
            <person name="Langlade N.B."/>
        </authorList>
    </citation>
    <scope>NUCLEOTIDE SEQUENCE</scope>
    <source>
        <tissue evidence="7">Leaves</tissue>
    </source>
</reference>
<evidence type="ECO:0000313" key="7">
    <source>
        <dbReference type="EMBL" id="KAF5823892.1"/>
    </source>
</evidence>
<reference evidence="7" key="2">
    <citation type="submission" date="2020-06" db="EMBL/GenBank/DDBJ databases">
        <title>Helianthus annuus Genome sequencing and assembly Release 2.</title>
        <authorList>
            <person name="Gouzy J."/>
            <person name="Langlade N."/>
            <person name="Munos S."/>
        </authorList>
    </citation>
    <scope>NUCLEOTIDE SEQUENCE</scope>
    <source>
        <tissue evidence="7">Leaves</tissue>
    </source>
</reference>
<evidence type="ECO:0000256" key="4">
    <source>
        <dbReference type="ARBA" id="ARBA00022989"/>
    </source>
</evidence>
<dbReference type="GO" id="GO:0022857">
    <property type="term" value="F:transmembrane transporter activity"/>
    <property type="evidence" value="ECO:0007669"/>
    <property type="project" value="InterPro"/>
</dbReference>
<evidence type="ECO:0000256" key="6">
    <source>
        <dbReference type="ARBA" id="ARBA00044504"/>
    </source>
</evidence>
<accession>A0A9K3JZ08</accession>
<dbReference type="InterPro" id="IPR000109">
    <property type="entry name" value="POT_fam"/>
</dbReference>
<name>A0A9K3JZ08_HELAN</name>
<evidence type="ECO:0000256" key="3">
    <source>
        <dbReference type="ARBA" id="ARBA00022692"/>
    </source>
</evidence>
<dbReference type="Proteomes" id="UP000215914">
    <property type="component" value="Unassembled WGS sequence"/>
</dbReference>
<evidence type="ECO:0000256" key="5">
    <source>
        <dbReference type="ARBA" id="ARBA00023136"/>
    </source>
</evidence>
<sequence length="141" mass="16324">MLLTITIWIPFYDRVMVSFLAKFTHEPRGLNLKTRMGVGIILSIITMVVSAIVETIRHDLANSNTTVVMSEMWLSCHDGYYFLYPSSSSIFFLSKFQTHRSTMIPPVVKLLKITSEIFSFNFYYRFAEFKGCDYKNFKGCA</sequence>
<comment type="similarity">
    <text evidence="2">Belongs to the major facilitator superfamily. Proton-dependent oligopeptide transporter (POT/PTR) (TC 2.A.17) family.</text>
</comment>
<dbReference type="Gene3D" id="1.20.1250.20">
    <property type="entry name" value="MFS general substrate transporter like domains"/>
    <property type="match status" value="1"/>
</dbReference>
<protein>
    <submittedName>
        <fullName evidence="7">Proton-dependent oligopeptide transporter family</fullName>
    </submittedName>
</protein>
<dbReference type="PANTHER" id="PTHR11654">
    <property type="entry name" value="OLIGOPEPTIDE TRANSPORTER-RELATED"/>
    <property type="match status" value="1"/>
</dbReference>
<dbReference type="AlphaFoldDB" id="A0A9K3JZ08"/>
<keyword evidence="4" id="KW-1133">Transmembrane helix</keyword>
<dbReference type="InterPro" id="IPR036259">
    <property type="entry name" value="MFS_trans_sf"/>
</dbReference>